<evidence type="ECO:0000313" key="3">
    <source>
        <dbReference type="EMBL" id="MVT71565.1"/>
    </source>
</evidence>
<evidence type="ECO:0000256" key="1">
    <source>
        <dbReference type="SAM" id="Phobius"/>
    </source>
</evidence>
<feature type="transmembrane region" description="Helical" evidence="1">
    <location>
        <begin position="259"/>
        <end position="278"/>
    </location>
</feature>
<feature type="transmembrane region" description="Helical" evidence="1">
    <location>
        <begin position="231"/>
        <end position="253"/>
    </location>
</feature>
<keyword evidence="1" id="KW-0812">Transmembrane</keyword>
<dbReference type="AlphaFoldDB" id="A0A844T1T8"/>
<feature type="domain" description="Acyltransferase 3" evidence="2">
    <location>
        <begin position="13"/>
        <end position="342"/>
    </location>
</feature>
<comment type="caution">
    <text evidence="3">The sequence shown here is derived from an EMBL/GenBank/DDBJ whole genome shotgun (WGS) entry which is preliminary data.</text>
</comment>
<accession>A0A844T1T8</accession>
<dbReference type="Pfam" id="PF01757">
    <property type="entry name" value="Acyl_transf_3"/>
    <property type="match status" value="1"/>
</dbReference>
<dbReference type="Proteomes" id="UP000449969">
    <property type="component" value="Unassembled WGS sequence"/>
</dbReference>
<feature type="transmembrane region" description="Helical" evidence="1">
    <location>
        <begin position="202"/>
        <end position="219"/>
    </location>
</feature>
<dbReference type="GO" id="GO:0016020">
    <property type="term" value="C:membrane"/>
    <property type="evidence" value="ECO:0007669"/>
    <property type="project" value="TreeGrafter"/>
</dbReference>
<feature type="transmembrane region" description="Helical" evidence="1">
    <location>
        <begin position="163"/>
        <end position="196"/>
    </location>
</feature>
<keyword evidence="1" id="KW-0472">Membrane</keyword>
<keyword evidence="3" id="KW-0808">Transferase</keyword>
<dbReference type="GO" id="GO:0016747">
    <property type="term" value="F:acyltransferase activity, transferring groups other than amino-acyl groups"/>
    <property type="evidence" value="ECO:0007669"/>
    <property type="project" value="InterPro"/>
</dbReference>
<proteinExistence type="predicted"/>
<feature type="transmembrane region" description="Helical" evidence="1">
    <location>
        <begin position="131"/>
        <end position="151"/>
    </location>
</feature>
<dbReference type="EMBL" id="WQNE01000001">
    <property type="protein sequence ID" value="MVT71565.1"/>
    <property type="molecule type" value="Genomic_DNA"/>
</dbReference>
<dbReference type="PANTHER" id="PTHR23028:SF53">
    <property type="entry name" value="ACYL_TRANSF_3 DOMAIN-CONTAINING PROTEIN"/>
    <property type="match status" value="1"/>
</dbReference>
<evidence type="ECO:0000313" key="4">
    <source>
        <dbReference type="Proteomes" id="UP000449969"/>
    </source>
</evidence>
<feature type="transmembrane region" description="Helical" evidence="1">
    <location>
        <begin position="290"/>
        <end position="312"/>
    </location>
</feature>
<dbReference type="PANTHER" id="PTHR23028">
    <property type="entry name" value="ACETYLTRANSFERASE"/>
    <property type="match status" value="1"/>
</dbReference>
<reference evidence="3 4" key="1">
    <citation type="submission" date="2019-12" db="EMBL/GenBank/DDBJ databases">
        <title>Draft genome sequences Bradyrhizobium cajani AMBPC1010, Bradyrhizobium pachyrhizi AMBPC1040 and Bradyrhizobium yuanmingense ALSPC3051, three plant growth promoting strains isolated from nodules of Cajanus cajan L. in Dominican Republic.</title>
        <authorList>
            <person name="Flores-Felix J.D."/>
            <person name="Araujo J."/>
            <person name="Diaz-Alcantara C."/>
            <person name="Gonzalez-Andres F."/>
            <person name="Velazquez E."/>
        </authorList>
    </citation>
    <scope>NUCLEOTIDE SEQUENCE [LARGE SCALE GENOMIC DNA]</scope>
    <source>
        <strain evidence="3 4">1010</strain>
    </source>
</reference>
<sequence length="383" mass="42016">MWLSAQVSKKRNQSLDGIRAVAVILTFNVHFFGGYLATFRGANPNSVPLASLPSLFDKILYWLYHSHHGVSIFFILSGFLISKISQSADCVYLTFIRNRIVRVYPAFLLALVICLAGGASIGAQFPDIQTLIGNLVFLNAIPSLGIPGIVFNNVTWSLFYEMVFYLLFPVVLLIGRWAGLPAIASTIVGGLIFAYGPLQFGMDLRSFIFLFVGAGVGCLSREQIERVANICPDVAIVSIYLLTTTLFTLGYIIDWQFTWLFSGLSIIVLCKAVSKRGALARALSWRPLAWLGMISYSFYLLHSVAIVIAFRARRYFVVSDAGDVVPLVILAALSFAGAVLLALISYLIVERFYFAKRAPVSHEAPSSAVLASDPARVSSGRTE</sequence>
<dbReference type="GO" id="GO:0009103">
    <property type="term" value="P:lipopolysaccharide biosynthetic process"/>
    <property type="evidence" value="ECO:0007669"/>
    <property type="project" value="TreeGrafter"/>
</dbReference>
<gene>
    <name evidence="3" type="ORF">GPL20_00270</name>
</gene>
<dbReference type="InterPro" id="IPR050879">
    <property type="entry name" value="Acyltransferase_3"/>
</dbReference>
<feature type="transmembrane region" description="Helical" evidence="1">
    <location>
        <begin position="59"/>
        <end position="82"/>
    </location>
</feature>
<organism evidence="3 4">
    <name type="scientific">Bradyrhizobium cajani</name>
    <dbReference type="NCBI Taxonomy" id="1928661"/>
    <lineage>
        <taxon>Bacteria</taxon>
        <taxon>Pseudomonadati</taxon>
        <taxon>Pseudomonadota</taxon>
        <taxon>Alphaproteobacteria</taxon>
        <taxon>Hyphomicrobiales</taxon>
        <taxon>Nitrobacteraceae</taxon>
        <taxon>Bradyrhizobium</taxon>
    </lineage>
</organism>
<keyword evidence="3" id="KW-0012">Acyltransferase</keyword>
<name>A0A844T1T8_9BRAD</name>
<keyword evidence="4" id="KW-1185">Reference proteome</keyword>
<protein>
    <submittedName>
        <fullName evidence="3">Acyltransferase family protein</fullName>
    </submittedName>
</protein>
<dbReference type="InterPro" id="IPR002656">
    <property type="entry name" value="Acyl_transf_3_dom"/>
</dbReference>
<feature type="transmembrane region" description="Helical" evidence="1">
    <location>
        <begin position="20"/>
        <end position="39"/>
    </location>
</feature>
<dbReference type="OrthoDB" id="9796461at2"/>
<keyword evidence="1" id="KW-1133">Transmembrane helix</keyword>
<feature type="transmembrane region" description="Helical" evidence="1">
    <location>
        <begin position="324"/>
        <end position="349"/>
    </location>
</feature>
<evidence type="ECO:0000259" key="2">
    <source>
        <dbReference type="Pfam" id="PF01757"/>
    </source>
</evidence>
<dbReference type="RefSeq" id="WP_157326821.1">
    <property type="nucleotide sequence ID" value="NZ_JANADL010000020.1"/>
</dbReference>
<feature type="transmembrane region" description="Helical" evidence="1">
    <location>
        <begin position="103"/>
        <end position="125"/>
    </location>
</feature>